<feature type="domain" description="Disease resistance protein winged helix" evidence="10">
    <location>
        <begin position="424"/>
        <end position="495"/>
    </location>
</feature>
<evidence type="ECO:0000259" key="11">
    <source>
        <dbReference type="Pfam" id="PF23598"/>
    </source>
</evidence>
<dbReference type="InterPro" id="IPR058922">
    <property type="entry name" value="WHD_DRP"/>
</dbReference>
<dbReference type="PANTHER" id="PTHR36766:SF57">
    <property type="entry name" value="DISEASE RESISTANCE PROTEIN RGA1"/>
    <property type="match status" value="1"/>
</dbReference>
<comment type="similarity">
    <text evidence="1">Belongs to the disease resistance NB-LRR family.</text>
</comment>
<dbReference type="OMA" id="ICTTRSH"/>
<dbReference type="InterPro" id="IPR036388">
    <property type="entry name" value="WH-like_DNA-bd_sf"/>
</dbReference>
<evidence type="ECO:0000256" key="7">
    <source>
        <dbReference type="ARBA" id="ARBA00023054"/>
    </source>
</evidence>
<dbReference type="GO" id="GO:0051707">
    <property type="term" value="P:response to other organism"/>
    <property type="evidence" value="ECO:0007669"/>
    <property type="project" value="UniProtKB-ARBA"/>
</dbReference>
<dbReference type="InterPro" id="IPR002182">
    <property type="entry name" value="NB-ARC"/>
</dbReference>
<keyword evidence="7" id="KW-0175">Coiled coil</keyword>
<dbReference type="Pfam" id="PF00931">
    <property type="entry name" value="NB-ARC"/>
    <property type="match status" value="1"/>
</dbReference>
<feature type="domain" description="Disease resistance N-terminal" evidence="9">
    <location>
        <begin position="23"/>
        <end position="98"/>
    </location>
</feature>
<feature type="domain" description="NB-ARC" evidence="8">
    <location>
        <begin position="174"/>
        <end position="340"/>
    </location>
</feature>
<dbReference type="eggNOG" id="KOG4658">
    <property type="taxonomic scope" value="Eukaryota"/>
</dbReference>
<dbReference type="InterPro" id="IPR027417">
    <property type="entry name" value="P-loop_NTPase"/>
</dbReference>
<evidence type="ECO:0000256" key="2">
    <source>
        <dbReference type="ARBA" id="ARBA00022614"/>
    </source>
</evidence>
<dbReference type="EMBL" id="AGNK02002654">
    <property type="status" value="NOT_ANNOTATED_CDS"/>
    <property type="molecule type" value="Genomic_DNA"/>
</dbReference>
<feature type="domain" description="Disease resistance R13L4/SHOC-2-like LRR" evidence="11">
    <location>
        <begin position="564"/>
        <end position="793"/>
    </location>
</feature>
<dbReference type="PANTHER" id="PTHR36766">
    <property type="entry name" value="PLANT BROAD-SPECTRUM MILDEW RESISTANCE PROTEIN RPW8"/>
    <property type="match status" value="1"/>
</dbReference>
<dbReference type="EnsemblPlants" id="KQL11853">
    <property type="protein sequence ID" value="KQL11853"/>
    <property type="gene ID" value="SETIT_005853mg"/>
</dbReference>
<dbReference type="Gene3D" id="1.10.8.430">
    <property type="entry name" value="Helical domain of apoptotic protease-activating factors"/>
    <property type="match status" value="1"/>
</dbReference>
<evidence type="ECO:0000256" key="3">
    <source>
        <dbReference type="ARBA" id="ARBA00022737"/>
    </source>
</evidence>
<proteinExistence type="inferred from homology"/>
<dbReference type="Gene3D" id="1.20.5.4130">
    <property type="match status" value="1"/>
</dbReference>
<reference evidence="12" key="2">
    <citation type="submission" date="2015-07" db="EMBL/GenBank/DDBJ databases">
        <authorList>
            <person name="Noorani M."/>
        </authorList>
    </citation>
    <scope>NUCLEOTIDE SEQUENCE</scope>
    <source>
        <strain evidence="12">Yugu1</strain>
    </source>
</reference>
<evidence type="ECO:0000256" key="5">
    <source>
        <dbReference type="ARBA" id="ARBA00022821"/>
    </source>
</evidence>
<dbReference type="Gene3D" id="1.10.10.10">
    <property type="entry name" value="Winged helix-like DNA-binding domain superfamily/Winged helix DNA-binding domain"/>
    <property type="match status" value="1"/>
</dbReference>
<dbReference type="InterPro" id="IPR041118">
    <property type="entry name" value="Rx_N"/>
</dbReference>
<dbReference type="OrthoDB" id="2018467at2759"/>
<keyword evidence="4" id="KW-0547">Nucleotide-binding</keyword>
<dbReference type="InterPro" id="IPR042197">
    <property type="entry name" value="Apaf_helical"/>
</dbReference>
<dbReference type="GO" id="GO:0005524">
    <property type="term" value="F:ATP binding"/>
    <property type="evidence" value="ECO:0007669"/>
    <property type="project" value="UniProtKB-KW"/>
</dbReference>
<dbReference type="Gene3D" id="3.80.10.10">
    <property type="entry name" value="Ribonuclease Inhibitor"/>
    <property type="match status" value="1"/>
</dbReference>
<keyword evidence="6" id="KW-0067">ATP-binding</keyword>
<evidence type="ECO:0000256" key="4">
    <source>
        <dbReference type="ARBA" id="ARBA00022741"/>
    </source>
</evidence>
<dbReference type="ExpressionAtlas" id="K3XV96">
    <property type="expression patterns" value="baseline"/>
</dbReference>
<dbReference type="Pfam" id="PF23559">
    <property type="entry name" value="WHD_DRP"/>
    <property type="match status" value="1"/>
</dbReference>
<gene>
    <name evidence="12" type="ORF">SETIT_4G250500v2</name>
</gene>
<evidence type="ECO:0000313" key="14">
    <source>
        <dbReference type="Proteomes" id="UP000004995"/>
    </source>
</evidence>
<dbReference type="PRINTS" id="PR00364">
    <property type="entry name" value="DISEASERSIST"/>
</dbReference>
<dbReference type="SUPFAM" id="SSF52540">
    <property type="entry name" value="P-loop containing nucleoside triphosphate hydrolases"/>
    <property type="match status" value="1"/>
</dbReference>
<evidence type="ECO:0000256" key="1">
    <source>
        <dbReference type="ARBA" id="ARBA00008894"/>
    </source>
</evidence>
<evidence type="ECO:0000259" key="9">
    <source>
        <dbReference type="Pfam" id="PF18052"/>
    </source>
</evidence>
<dbReference type="InterPro" id="IPR055414">
    <property type="entry name" value="LRR_R13L4/SHOC2-like"/>
</dbReference>
<protein>
    <submittedName>
        <fullName evidence="12 13">Uncharacterized protein</fullName>
    </submittedName>
</protein>
<dbReference type="EMBL" id="CM003531">
    <property type="protein sequence ID" value="RCV22816.1"/>
    <property type="molecule type" value="Genomic_DNA"/>
</dbReference>
<dbReference type="GO" id="GO:0006952">
    <property type="term" value="P:defense response"/>
    <property type="evidence" value="ECO:0007669"/>
    <property type="project" value="UniProtKB-KW"/>
</dbReference>
<dbReference type="Gene3D" id="3.40.50.300">
    <property type="entry name" value="P-loop containing nucleotide triphosphate hydrolases"/>
    <property type="match status" value="1"/>
</dbReference>
<dbReference type="InterPro" id="IPR032675">
    <property type="entry name" value="LRR_dom_sf"/>
</dbReference>
<reference evidence="12 14" key="1">
    <citation type="journal article" date="2012" name="Nat. Biotechnol.">
        <title>Reference genome sequence of the model plant Setaria.</title>
        <authorList>
            <person name="Bennetzen J.L."/>
            <person name="Schmutz J."/>
            <person name="Wang H."/>
            <person name="Percifield R."/>
            <person name="Hawkins J."/>
            <person name="Pontaroli A.C."/>
            <person name="Estep M."/>
            <person name="Feng L."/>
            <person name="Vaughn J.N."/>
            <person name="Grimwood J."/>
            <person name="Jenkins J."/>
            <person name="Barry K."/>
            <person name="Lindquist E."/>
            <person name="Hellsten U."/>
            <person name="Deshpande S."/>
            <person name="Wang X."/>
            <person name="Wu X."/>
            <person name="Mitros T."/>
            <person name="Triplett J."/>
            <person name="Yang X."/>
            <person name="Ye C.Y."/>
            <person name="Mauro-Herrera M."/>
            <person name="Wang L."/>
            <person name="Li P."/>
            <person name="Sharma M."/>
            <person name="Sharma R."/>
            <person name="Ronald P.C."/>
            <person name="Panaud O."/>
            <person name="Kellogg E.A."/>
            <person name="Brutnell T.P."/>
            <person name="Doust A.N."/>
            <person name="Tuskan G.A."/>
            <person name="Rokhsar D."/>
            <person name="Devos K.M."/>
        </authorList>
    </citation>
    <scope>NUCLEOTIDE SEQUENCE [LARGE SCALE GENOMIC DNA]</scope>
    <source>
        <strain evidence="14">cv. Yugu1</strain>
        <strain evidence="12">Yugu1</strain>
    </source>
</reference>
<accession>K3XV96</accession>
<dbReference type="Proteomes" id="UP000004995">
    <property type="component" value="Unassembled WGS sequence"/>
</dbReference>
<keyword evidence="2" id="KW-0433">Leucine-rich repeat</keyword>
<dbReference type="SUPFAM" id="SSF52058">
    <property type="entry name" value="L domain-like"/>
    <property type="match status" value="1"/>
</dbReference>
<dbReference type="Pfam" id="PF18052">
    <property type="entry name" value="Rx_N"/>
    <property type="match status" value="1"/>
</dbReference>
<sequence>MAEVNLSTLAVSVLHKVASFGTDWAINEFRSAWNVNKEVGKLERSLRSICAVLRDAESKQSNSHALLEWLDNLKDAVYDIDDVLDDVATEALKQEVHKGLFTRAGHLLAYPFTLSHKIKQVREKLDEIGANREQFGLTEKPFDKQASRRTNRETHCFISEPNIIGRDGAKSEIVAKILTAADSAGPLSVLPIVGLGGIGKTALAKLIYNDVQITNKFEMKLWACVSDVFDLNKILDDIIQSSTGESHKQLNLDVLQRILCELLREKRYFLVLDDMWNDKASDWEELRSILSSSGRGSVIIVTTRRSDVASVVKTMEPYDVAKLPLDMCMQIFVRHAFKGEEHKDPQLLKVGNSIAEKCCGIPLAAKTLGSLLSSSRDVEEWQSIEEDRLWNVKQDNEDILPALKLSYDALPSHLQAYFASLSTFPKGYELFTDSLIMFWMALGLLHKTREIKETISTGTKYLHELLGRSLFQDQYVVYDGTIRACRMHDLIHDLAIFVSQKEHAIVSSEKVDVSERIRHLVWDCQDFTKDIKFPKKLKKACKARTFASRCNYGTLSKAFLEDLFTTFKHLRVLVFSSVGFEELPSSIVNLRHLRYLDLQWNKKLKYLPNNLCKLVNLQTVNLGRCNQLLEIPRDVHGLVNLTWFALTSKQKYLLKDGFCGWSSLTFLQLSYCPRLTSLTNGFGSLTALLELRISNCPELASLPSTTRHLSNLQKLSINNCAVLDLMEPGEALTGLRSIRWLQLAGLPKLMGFPESFKAAASSLQYLAIVNCKGMEKLPSFIQDFSSLRKIVLHSCPSLSSRCAVGTETVTKLVKVIRRPECEDSSHYDEAGLWAPKVGY</sequence>
<reference evidence="13" key="3">
    <citation type="submission" date="2018-08" db="UniProtKB">
        <authorList>
            <consortium name="EnsemblPlants"/>
        </authorList>
    </citation>
    <scope>IDENTIFICATION</scope>
    <source>
        <strain evidence="13">Yugu1</strain>
    </source>
</reference>
<keyword evidence="3" id="KW-0677">Repeat</keyword>
<keyword evidence="14" id="KW-1185">Reference proteome</keyword>
<dbReference type="Pfam" id="PF23598">
    <property type="entry name" value="LRR_14"/>
    <property type="match status" value="1"/>
</dbReference>
<dbReference type="FunFam" id="3.40.50.300:FF:001091">
    <property type="entry name" value="Probable disease resistance protein At1g61300"/>
    <property type="match status" value="1"/>
</dbReference>
<evidence type="ECO:0000259" key="10">
    <source>
        <dbReference type="Pfam" id="PF23559"/>
    </source>
</evidence>
<dbReference type="GO" id="GO:0043531">
    <property type="term" value="F:ADP binding"/>
    <property type="evidence" value="ECO:0007669"/>
    <property type="project" value="InterPro"/>
</dbReference>
<evidence type="ECO:0000256" key="6">
    <source>
        <dbReference type="ARBA" id="ARBA00022840"/>
    </source>
</evidence>
<keyword evidence="5" id="KW-0611">Plant defense</keyword>
<evidence type="ECO:0000259" key="8">
    <source>
        <dbReference type="Pfam" id="PF00931"/>
    </source>
</evidence>
<name>K3XV96_SETIT</name>
<dbReference type="Gramene" id="KQL11853">
    <property type="protein sequence ID" value="KQL11853"/>
    <property type="gene ID" value="SETIT_005853mg"/>
</dbReference>
<organism evidence="13 14">
    <name type="scientific">Setaria italica</name>
    <name type="common">Foxtail millet</name>
    <name type="synonym">Panicum italicum</name>
    <dbReference type="NCBI Taxonomy" id="4555"/>
    <lineage>
        <taxon>Eukaryota</taxon>
        <taxon>Viridiplantae</taxon>
        <taxon>Streptophyta</taxon>
        <taxon>Embryophyta</taxon>
        <taxon>Tracheophyta</taxon>
        <taxon>Spermatophyta</taxon>
        <taxon>Magnoliopsida</taxon>
        <taxon>Liliopsida</taxon>
        <taxon>Poales</taxon>
        <taxon>Poaceae</taxon>
        <taxon>PACMAD clade</taxon>
        <taxon>Panicoideae</taxon>
        <taxon>Panicodae</taxon>
        <taxon>Paniceae</taxon>
        <taxon>Cenchrinae</taxon>
        <taxon>Setaria</taxon>
    </lineage>
</organism>
<evidence type="ECO:0000313" key="12">
    <source>
        <dbReference type="EMBL" id="RCV22816.1"/>
    </source>
</evidence>
<evidence type="ECO:0000313" key="13">
    <source>
        <dbReference type="EnsemblPlants" id="KQL11853"/>
    </source>
</evidence>
<dbReference type="AlphaFoldDB" id="K3XV96"/>